<dbReference type="EMBL" id="LRGB01002384">
    <property type="protein sequence ID" value="KZS07926.1"/>
    <property type="molecule type" value="Genomic_DNA"/>
</dbReference>
<proteinExistence type="inferred from homology"/>
<dbReference type="EMBL" id="GDIQ01061017">
    <property type="protein sequence ID" value="JAN33720.1"/>
    <property type="molecule type" value="Transcribed_RNA"/>
</dbReference>
<evidence type="ECO:0000256" key="6">
    <source>
        <dbReference type="ARBA" id="ARBA00047539"/>
    </source>
</evidence>
<dbReference type="AlphaFoldDB" id="A0A0P5KTB4"/>
<dbReference type="Gene3D" id="2.130.10.10">
    <property type="entry name" value="YVTN repeat-like/Quinoprotein amine dehydrogenase"/>
    <property type="match status" value="1"/>
</dbReference>
<reference evidence="8 9" key="2">
    <citation type="submission" date="2016-03" db="EMBL/GenBank/DDBJ databases">
        <title>EvidentialGene: Evidence-directed Construction of Genes on Genomes.</title>
        <authorList>
            <person name="Gilbert D.G."/>
            <person name="Choi J.-H."/>
            <person name="Mockaitis K."/>
            <person name="Colbourne J."/>
            <person name="Pfrender M."/>
        </authorList>
    </citation>
    <scope>NUCLEOTIDE SEQUENCE [LARGE SCALE GENOMIC DNA]</scope>
    <source>
        <strain evidence="8 9">Xinb3</strain>
        <tissue evidence="8">Complete organism</tissue>
    </source>
</reference>
<dbReference type="InterPro" id="IPR008826">
    <property type="entry name" value="Se-bd"/>
</dbReference>
<protein>
    <recommendedName>
        <fullName evidence="4">Methanethiol oxidase</fullName>
        <ecNumber evidence="3">1.8.3.4</ecNumber>
    </recommendedName>
</protein>
<dbReference type="PANTHER" id="PTHR23300">
    <property type="entry name" value="METHANETHIOL OXIDASE"/>
    <property type="match status" value="1"/>
</dbReference>
<keyword evidence="5" id="KW-0711">Selenium</keyword>
<evidence type="ECO:0000313" key="8">
    <source>
        <dbReference type="EMBL" id="KZS07926.1"/>
    </source>
</evidence>
<dbReference type="STRING" id="35525.A0A0P5KTB4"/>
<dbReference type="GO" id="GO:0018549">
    <property type="term" value="F:methanethiol oxidase activity"/>
    <property type="evidence" value="ECO:0007669"/>
    <property type="project" value="UniProtKB-EC"/>
</dbReference>
<evidence type="ECO:0000256" key="2">
    <source>
        <dbReference type="ARBA" id="ARBA00005606"/>
    </source>
</evidence>
<dbReference type="GO" id="GO:0008430">
    <property type="term" value="F:selenium binding"/>
    <property type="evidence" value="ECO:0007669"/>
    <property type="project" value="InterPro"/>
</dbReference>
<dbReference type="InterPro" id="IPR015943">
    <property type="entry name" value="WD40/YVTN_repeat-like_dom_sf"/>
</dbReference>
<evidence type="ECO:0000256" key="5">
    <source>
        <dbReference type="ARBA" id="ARBA00023266"/>
    </source>
</evidence>
<organism evidence="8 9">
    <name type="scientific">Daphnia magna</name>
    <dbReference type="NCBI Taxonomy" id="35525"/>
    <lineage>
        <taxon>Eukaryota</taxon>
        <taxon>Metazoa</taxon>
        <taxon>Ecdysozoa</taxon>
        <taxon>Arthropoda</taxon>
        <taxon>Crustacea</taxon>
        <taxon>Branchiopoda</taxon>
        <taxon>Diplostraca</taxon>
        <taxon>Cladocera</taxon>
        <taxon>Anomopoda</taxon>
        <taxon>Daphniidae</taxon>
        <taxon>Daphnia</taxon>
    </lineage>
</organism>
<reference evidence="7" key="1">
    <citation type="submission" date="2015-10" db="EMBL/GenBank/DDBJ databases">
        <title>EvidentialGene: Evidence-directed Construction of Complete mRNA Transcriptomes without Genomes.</title>
        <authorList>
            <person name="Gilbert D.G."/>
        </authorList>
    </citation>
    <scope>NUCLEOTIDE SEQUENCE</scope>
</reference>
<comment type="similarity">
    <text evidence="2">Belongs to the selenium-binding protein family.</text>
</comment>
<evidence type="ECO:0000256" key="3">
    <source>
        <dbReference type="ARBA" id="ARBA00012510"/>
    </source>
</evidence>
<evidence type="ECO:0000313" key="7">
    <source>
        <dbReference type="EMBL" id="JAN28972.1"/>
    </source>
</evidence>
<comment type="pathway">
    <text evidence="1">Organosulfur degradation.</text>
</comment>
<comment type="catalytic activity">
    <reaction evidence="6">
        <text>methanethiol + O2 + H2O = hydrogen sulfide + formaldehyde + H2O2 + H(+)</text>
        <dbReference type="Rhea" id="RHEA:11812"/>
        <dbReference type="ChEBI" id="CHEBI:15377"/>
        <dbReference type="ChEBI" id="CHEBI:15378"/>
        <dbReference type="ChEBI" id="CHEBI:15379"/>
        <dbReference type="ChEBI" id="CHEBI:16007"/>
        <dbReference type="ChEBI" id="CHEBI:16240"/>
        <dbReference type="ChEBI" id="CHEBI:16842"/>
        <dbReference type="ChEBI" id="CHEBI:29919"/>
        <dbReference type="EC" id="1.8.3.4"/>
    </reaction>
</comment>
<gene>
    <name evidence="8" type="ORF">APZ42_028278</name>
</gene>
<keyword evidence="9" id="KW-1185">Reference proteome</keyword>
<sequence length="469" mass="52214">MEDEGKRGCACGPGYATPLEAMKGATEKILYIPCIQGEKGKHDYVATVDVDPSSSTYSQVIHRTFMPYENDELHHSGWNSCSSCYNDSSQSRDYIVFAGLISDRMYVINVSKNPRAPEIHKIIEPKELHDLDLSAPHTLHCLADGNVMVSTMGNARREAKGSFLLIDAKEWRVKGLWSETSTNFGYDFWYQPRHNVMISSEWGSPAAFCTGFSMDHVSTGMYGQSLHVWDWKERKQIQTLDLGSEGLMPLEIRFLHEPTAKTGFVGCALTANVFRFHQVEDGTWKADKVIDVPSWKVSGWALPSMPGIITDILISLDDRFLYLSNWVQGDIRQYDISDPAKPRLVGQIYVGGSAVSGGGVTILEDNVKAPEPLVVNGKRFYGGPQMLQLSLDGRRLYVTTSLFSPWDRQFYPDMVEKGSVLLQIDVDVNVGGLKINPKLMVDFGAEPGGPVLAHEIRYPGGDCSSDIWL</sequence>
<dbReference type="OrthoDB" id="10252446at2759"/>
<evidence type="ECO:0000313" key="9">
    <source>
        <dbReference type="Proteomes" id="UP000076858"/>
    </source>
</evidence>
<dbReference type="Pfam" id="PF05694">
    <property type="entry name" value="SBP56"/>
    <property type="match status" value="1"/>
</dbReference>
<accession>A0A0P5KTB4</accession>
<dbReference type="SUPFAM" id="SSF75011">
    <property type="entry name" value="3-carboxy-cis,cis-mucoante lactonizing enzyme"/>
    <property type="match status" value="1"/>
</dbReference>
<dbReference type="Proteomes" id="UP000076858">
    <property type="component" value="Unassembled WGS sequence"/>
</dbReference>
<dbReference type="EMBL" id="GDIQ01065765">
    <property type="protein sequence ID" value="JAN28972.1"/>
    <property type="molecule type" value="Transcribed_RNA"/>
</dbReference>
<name>A0A0P5KTB4_9CRUS</name>
<evidence type="ECO:0000256" key="4">
    <source>
        <dbReference type="ARBA" id="ARBA00015601"/>
    </source>
</evidence>
<evidence type="ECO:0000256" key="1">
    <source>
        <dbReference type="ARBA" id="ARBA00005177"/>
    </source>
</evidence>
<dbReference type="PANTHER" id="PTHR23300:SF0">
    <property type="entry name" value="METHANETHIOL OXIDASE"/>
    <property type="match status" value="1"/>
</dbReference>
<dbReference type="EC" id="1.8.3.4" evidence="3"/>